<feature type="domain" description="Small ribosomal subunit protein mS41 SAM" evidence="6">
    <location>
        <begin position="39"/>
        <end position="93"/>
    </location>
</feature>
<evidence type="ECO:0000256" key="1">
    <source>
        <dbReference type="ARBA" id="ARBA00004173"/>
    </source>
</evidence>
<evidence type="ECO:0000256" key="2">
    <source>
        <dbReference type="ARBA" id="ARBA00010492"/>
    </source>
</evidence>
<evidence type="ECO:0000313" key="7">
    <source>
        <dbReference type="EMBL" id="KAF9783375.1"/>
    </source>
</evidence>
<comment type="similarity">
    <text evidence="2">Belongs to the mitochondrion-specific ribosomal protein mS41 family.</text>
</comment>
<dbReference type="PANTHER" id="PTHR28235:SF1">
    <property type="entry name" value="SMALL RIBOSOMAL SUBUNIT PROTEIN MS41"/>
    <property type="match status" value="1"/>
</dbReference>
<comment type="subcellular location">
    <subcellularLocation>
        <location evidence="1">Mitochondrion</location>
    </subcellularLocation>
</comment>
<reference evidence="7" key="2">
    <citation type="submission" date="2020-11" db="EMBL/GenBank/DDBJ databases">
        <authorList>
            <consortium name="DOE Joint Genome Institute"/>
            <person name="Kuo A."/>
            <person name="Miyauchi S."/>
            <person name="Kiss E."/>
            <person name="Drula E."/>
            <person name="Kohler A."/>
            <person name="Sanchez-Garcia M."/>
            <person name="Andreopoulos B."/>
            <person name="Barry K.W."/>
            <person name="Bonito G."/>
            <person name="Buee M."/>
            <person name="Carver A."/>
            <person name="Chen C."/>
            <person name="Cichocki N."/>
            <person name="Clum A."/>
            <person name="Culley D."/>
            <person name="Crous P.W."/>
            <person name="Fauchery L."/>
            <person name="Girlanda M."/>
            <person name="Hayes R."/>
            <person name="Keri Z."/>
            <person name="Labutti K."/>
            <person name="Lipzen A."/>
            <person name="Lombard V."/>
            <person name="Magnuson J."/>
            <person name="Maillard F."/>
            <person name="Morin E."/>
            <person name="Murat C."/>
            <person name="Nolan M."/>
            <person name="Ohm R."/>
            <person name="Pangilinan J."/>
            <person name="Pereira M."/>
            <person name="Perotto S."/>
            <person name="Peter M."/>
            <person name="Riley R."/>
            <person name="Sitrit Y."/>
            <person name="Stielow B."/>
            <person name="Szollosi G."/>
            <person name="Zifcakova L."/>
            <person name="Stursova M."/>
            <person name="Spatafora J.W."/>
            <person name="Tedersoo L."/>
            <person name="Vaario L.-M."/>
            <person name="Yamada A."/>
            <person name="Yan M."/>
            <person name="Wang P."/>
            <person name="Xu J."/>
            <person name="Bruns T."/>
            <person name="Baldrian P."/>
            <person name="Vilgalys R."/>
            <person name="Henrissat B."/>
            <person name="Grigoriev I.V."/>
            <person name="Hibbett D."/>
            <person name="Nagy L.G."/>
            <person name="Martin F.M."/>
        </authorList>
    </citation>
    <scope>NUCLEOTIDE SEQUENCE</scope>
    <source>
        <strain evidence="7">UH-Tt-Lm1</strain>
    </source>
</reference>
<dbReference type="SMART" id="SM01238">
    <property type="entry name" value="IGR"/>
    <property type="match status" value="1"/>
</dbReference>
<evidence type="ECO:0000313" key="8">
    <source>
        <dbReference type="Proteomes" id="UP000736335"/>
    </source>
</evidence>
<protein>
    <recommendedName>
        <fullName evidence="4">Small ribosomal subunit protein mS41</fullName>
    </recommendedName>
</protein>
<dbReference type="OrthoDB" id="18595at2759"/>
<dbReference type="GO" id="GO:0005739">
    <property type="term" value="C:mitochondrion"/>
    <property type="evidence" value="ECO:0007669"/>
    <property type="project" value="UniProtKB-SubCell"/>
</dbReference>
<comment type="caution">
    <text evidence="7">The sequence shown here is derived from an EMBL/GenBank/DDBJ whole genome shotgun (WGS) entry which is preliminary data.</text>
</comment>
<organism evidence="7 8">
    <name type="scientific">Thelephora terrestris</name>
    <dbReference type="NCBI Taxonomy" id="56493"/>
    <lineage>
        <taxon>Eukaryota</taxon>
        <taxon>Fungi</taxon>
        <taxon>Dikarya</taxon>
        <taxon>Basidiomycota</taxon>
        <taxon>Agaricomycotina</taxon>
        <taxon>Agaricomycetes</taxon>
        <taxon>Thelephorales</taxon>
        <taxon>Thelephoraceae</taxon>
        <taxon>Thelephora</taxon>
    </lineage>
</organism>
<dbReference type="Proteomes" id="UP000736335">
    <property type="component" value="Unassembled WGS sequence"/>
</dbReference>
<accession>A0A9P6HB59</accession>
<dbReference type="EMBL" id="WIUZ02000010">
    <property type="protein sequence ID" value="KAF9783375.1"/>
    <property type="molecule type" value="Genomic_DNA"/>
</dbReference>
<evidence type="ECO:0000256" key="3">
    <source>
        <dbReference type="ARBA" id="ARBA00023128"/>
    </source>
</evidence>
<keyword evidence="3" id="KW-0496">Mitochondrion</keyword>
<dbReference type="PANTHER" id="PTHR28235">
    <property type="entry name" value="PROTEIN FYV4, MITOCHONDRIAL"/>
    <property type="match status" value="1"/>
</dbReference>
<proteinExistence type="inferred from homology"/>
<dbReference type="InterPro" id="IPR039603">
    <property type="entry name" value="Ribosomal_mS41"/>
</dbReference>
<evidence type="ECO:0000259" key="6">
    <source>
        <dbReference type="SMART" id="SM01238"/>
    </source>
</evidence>
<evidence type="ECO:0000256" key="4">
    <source>
        <dbReference type="ARBA" id="ARBA00035129"/>
    </source>
</evidence>
<dbReference type="AlphaFoldDB" id="A0A9P6HB59"/>
<gene>
    <name evidence="7" type="ORF">BJ322DRAFT_1110255</name>
</gene>
<name>A0A9P6HB59_9AGAM</name>
<evidence type="ECO:0000256" key="5">
    <source>
        <dbReference type="SAM" id="MobiDB-lite"/>
    </source>
</evidence>
<keyword evidence="8" id="KW-1185">Reference proteome</keyword>
<sequence>MLSSVTKFTSLVPSLTRCLQTATAAASSMPAPRGSICSAEDFLKSIGRSAETKLKVEKWAELWKLDSSDLKRQGLDVKDRRYILWAMQKYRLGSDPTEFAHAATPKKKIRGWGPSVQNGKRIRSRRHR</sequence>
<dbReference type="Pfam" id="PF09597">
    <property type="entry name" value="SAM_Ribosomal_mS41"/>
    <property type="match status" value="1"/>
</dbReference>
<reference evidence="7" key="1">
    <citation type="journal article" date="2020" name="Nat. Commun.">
        <title>Large-scale genome sequencing of mycorrhizal fungi provides insights into the early evolution of symbiotic traits.</title>
        <authorList>
            <person name="Miyauchi S."/>
            <person name="Kiss E."/>
            <person name="Kuo A."/>
            <person name="Drula E."/>
            <person name="Kohler A."/>
            <person name="Sanchez-Garcia M."/>
            <person name="Morin E."/>
            <person name="Andreopoulos B."/>
            <person name="Barry K.W."/>
            <person name="Bonito G."/>
            <person name="Buee M."/>
            <person name="Carver A."/>
            <person name="Chen C."/>
            <person name="Cichocki N."/>
            <person name="Clum A."/>
            <person name="Culley D."/>
            <person name="Crous P.W."/>
            <person name="Fauchery L."/>
            <person name="Girlanda M."/>
            <person name="Hayes R.D."/>
            <person name="Keri Z."/>
            <person name="LaButti K."/>
            <person name="Lipzen A."/>
            <person name="Lombard V."/>
            <person name="Magnuson J."/>
            <person name="Maillard F."/>
            <person name="Murat C."/>
            <person name="Nolan M."/>
            <person name="Ohm R.A."/>
            <person name="Pangilinan J."/>
            <person name="Pereira M.F."/>
            <person name="Perotto S."/>
            <person name="Peter M."/>
            <person name="Pfister S."/>
            <person name="Riley R."/>
            <person name="Sitrit Y."/>
            <person name="Stielow J.B."/>
            <person name="Szollosi G."/>
            <person name="Zifcakova L."/>
            <person name="Stursova M."/>
            <person name="Spatafora J.W."/>
            <person name="Tedersoo L."/>
            <person name="Vaario L.M."/>
            <person name="Yamada A."/>
            <person name="Yan M."/>
            <person name="Wang P."/>
            <person name="Xu J."/>
            <person name="Bruns T."/>
            <person name="Baldrian P."/>
            <person name="Vilgalys R."/>
            <person name="Dunand C."/>
            <person name="Henrissat B."/>
            <person name="Grigoriev I.V."/>
            <person name="Hibbett D."/>
            <person name="Nagy L.G."/>
            <person name="Martin F.M."/>
        </authorList>
    </citation>
    <scope>NUCLEOTIDE SEQUENCE</scope>
    <source>
        <strain evidence="7">UH-Tt-Lm1</strain>
    </source>
</reference>
<dbReference type="InterPro" id="IPR019083">
    <property type="entry name" value="SAM_Ribosomal_mS41"/>
</dbReference>
<feature type="region of interest" description="Disordered" evidence="5">
    <location>
        <begin position="108"/>
        <end position="128"/>
    </location>
</feature>